<evidence type="ECO:0000313" key="2">
    <source>
        <dbReference type="Proteomes" id="UP000298484"/>
    </source>
</evidence>
<dbReference type="EMBL" id="SRHY01000013">
    <property type="protein sequence ID" value="TFJ92967.1"/>
    <property type="molecule type" value="Genomic_DNA"/>
</dbReference>
<comment type="caution">
    <text evidence="1">The sequence shown here is derived from an EMBL/GenBank/DDBJ whole genome shotgun (WGS) entry which is preliminary data.</text>
</comment>
<name>A0A4Y9ACP9_9BACI</name>
<keyword evidence="2" id="KW-1185">Reference proteome</keyword>
<proteinExistence type="predicted"/>
<reference evidence="1 2" key="1">
    <citation type="submission" date="2019-03" db="EMBL/GenBank/DDBJ databases">
        <title>Genome sequence of Lentibacillus salicampi ATCC BAA-719.</title>
        <authorList>
            <person name="Maclea K.S."/>
            <person name="Simoes Junior M."/>
        </authorList>
    </citation>
    <scope>NUCLEOTIDE SEQUENCE [LARGE SCALE GENOMIC DNA]</scope>
    <source>
        <strain evidence="1 2">ATCC BAA-719</strain>
    </source>
</reference>
<sequence length="117" mass="13185">MAVLFLTDCSEDSRNPLTNTYGNPAPRDFLDSDNADIFYFDGLVYSNAEDVKWVQELEYELGEPFGEITRQTDKAVLFKDGTANKLPEGTEVYKTETPAYIAIVDGKEIPYIKMIEG</sequence>
<protein>
    <submittedName>
        <fullName evidence="1">Uncharacterized protein</fullName>
    </submittedName>
</protein>
<gene>
    <name evidence="1" type="ORF">E4U82_09455</name>
</gene>
<dbReference type="AlphaFoldDB" id="A0A4Y9ACP9"/>
<organism evidence="1 2">
    <name type="scientific">Lentibacillus salicampi</name>
    <dbReference type="NCBI Taxonomy" id="175306"/>
    <lineage>
        <taxon>Bacteria</taxon>
        <taxon>Bacillati</taxon>
        <taxon>Bacillota</taxon>
        <taxon>Bacilli</taxon>
        <taxon>Bacillales</taxon>
        <taxon>Bacillaceae</taxon>
        <taxon>Lentibacillus</taxon>
    </lineage>
</organism>
<accession>A0A4Y9ACP9</accession>
<dbReference type="OrthoDB" id="1909991at2"/>
<evidence type="ECO:0000313" key="1">
    <source>
        <dbReference type="EMBL" id="TFJ92967.1"/>
    </source>
</evidence>
<dbReference type="Proteomes" id="UP000298484">
    <property type="component" value="Unassembled WGS sequence"/>
</dbReference>